<keyword evidence="2" id="KW-1133">Transmembrane helix</keyword>
<reference evidence="3 4" key="1">
    <citation type="submission" date="2019-07" db="EMBL/GenBank/DDBJ databases">
        <title>WGS assembly of Gossypium tomentosum.</title>
        <authorList>
            <person name="Chen Z.J."/>
            <person name="Sreedasyam A."/>
            <person name="Ando A."/>
            <person name="Song Q."/>
            <person name="De L."/>
            <person name="Hulse-Kemp A."/>
            <person name="Ding M."/>
            <person name="Ye W."/>
            <person name="Kirkbride R."/>
            <person name="Jenkins J."/>
            <person name="Plott C."/>
            <person name="Lovell J."/>
            <person name="Lin Y.-M."/>
            <person name="Vaughn R."/>
            <person name="Liu B."/>
            <person name="Li W."/>
            <person name="Simpson S."/>
            <person name="Scheffler B."/>
            <person name="Saski C."/>
            <person name="Grover C."/>
            <person name="Hu G."/>
            <person name="Conover J."/>
            <person name="Carlson J."/>
            <person name="Shu S."/>
            <person name="Boston L."/>
            <person name="Williams M."/>
            <person name="Peterson D."/>
            <person name="Mcgee K."/>
            <person name="Jones D."/>
            <person name="Wendel J."/>
            <person name="Stelly D."/>
            <person name="Grimwood J."/>
            <person name="Schmutz J."/>
        </authorList>
    </citation>
    <scope>NUCLEOTIDE SEQUENCE [LARGE SCALE GENOMIC DNA]</scope>
    <source>
        <strain evidence="3">7179.01</strain>
    </source>
</reference>
<dbReference type="InterPro" id="IPR011990">
    <property type="entry name" value="TPR-like_helical_dom_sf"/>
</dbReference>
<dbReference type="Proteomes" id="UP000322667">
    <property type="component" value="Chromosome A05"/>
</dbReference>
<dbReference type="Gene3D" id="1.25.40.10">
    <property type="entry name" value="Tetratricopeptide repeat domain"/>
    <property type="match status" value="1"/>
</dbReference>
<keyword evidence="2" id="KW-0472">Membrane</keyword>
<evidence type="ECO:0000256" key="2">
    <source>
        <dbReference type="SAM" id="Phobius"/>
    </source>
</evidence>
<feature type="transmembrane region" description="Helical" evidence="2">
    <location>
        <begin position="85"/>
        <end position="106"/>
    </location>
</feature>
<organism evidence="3 4">
    <name type="scientific">Gossypium tomentosum</name>
    <name type="common">Hawaiian cotton</name>
    <name type="synonym">Gossypium sandvicense</name>
    <dbReference type="NCBI Taxonomy" id="34277"/>
    <lineage>
        <taxon>Eukaryota</taxon>
        <taxon>Viridiplantae</taxon>
        <taxon>Streptophyta</taxon>
        <taxon>Embryophyta</taxon>
        <taxon>Tracheophyta</taxon>
        <taxon>Spermatophyta</taxon>
        <taxon>Magnoliopsida</taxon>
        <taxon>eudicotyledons</taxon>
        <taxon>Gunneridae</taxon>
        <taxon>Pentapetalae</taxon>
        <taxon>rosids</taxon>
        <taxon>malvids</taxon>
        <taxon>Malvales</taxon>
        <taxon>Malvaceae</taxon>
        <taxon>Malvoideae</taxon>
        <taxon>Gossypium</taxon>
    </lineage>
</organism>
<accession>A0A5D2QEU3</accession>
<evidence type="ECO:0000313" key="4">
    <source>
        <dbReference type="Proteomes" id="UP000322667"/>
    </source>
</evidence>
<dbReference type="InterPro" id="IPR044243">
    <property type="entry name" value="FLU"/>
</dbReference>
<dbReference type="GO" id="GO:0015995">
    <property type="term" value="P:chlorophyll biosynthetic process"/>
    <property type="evidence" value="ECO:0007669"/>
    <property type="project" value="InterPro"/>
</dbReference>
<name>A0A5D2QEU3_GOSTO</name>
<dbReference type="SUPFAM" id="SSF48452">
    <property type="entry name" value="TPR-like"/>
    <property type="match status" value="1"/>
</dbReference>
<keyword evidence="4" id="KW-1185">Reference proteome</keyword>
<gene>
    <name evidence="3" type="ORF">ES332_A05G149800v1</name>
</gene>
<protein>
    <submittedName>
        <fullName evidence="3">Uncharacterized protein</fullName>
    </submittedName>
</protein>
<keyword evidence="2" id="KW-0812">Transmembrane</keyword>
<evidence type="ECO:0000313" key="3">
    <source>
        <dbReference type="EMBL" id="TYI27011.1"/>
    </source>
</evidence>
<evidence type="ECO:0000256" key="1">
    <source>
        <dbReference type="SAM" id="Coils"/>
    </source>
</evidence>
<feature type="transmembrane region" description="Helical" evidence="2">
    <location>
        <begin position="118"/>
        <end position="140"/>
    </location>
</feature>
<dbReference type="EMBL" id="CM017614">
    <property type="protein sequence ID" value="TYI27011.1"/>
    <property type="molecule type" value="Genomic_DNA"/>
</dbReference>
<keyword evidence="1" id="KW-0175">Coiled coil</keyword>
<dbReference type="AlphaFoldDB" id="A0A5D2QEU3"/>
<dbReference type="Pfam" id="PF13424">
    <property type="entry name" value="TPR_12"/>
    <property type="match status" value="1"/>
</dbReference>
<dbReference type="PANTHER" id="PTHR47310:SF2">
    <property type="entry name" value="PROTEIN FLUORESCENT IN BLUE LIGHT, CHLOROPLASTIC"/>
    <property type="match status" value="1"/>
</dbReference>
<sequence>MAKIIHFSCFLTRPCSLPSPLFGRTQFPGNFGQPFEDVNGAVETHHLLRERGKQSLLCCQMPEGKRLLERISSHYDELNALEGGFWLRVPVTAFLAANILIFTAPMKALAETCEADNSFFNMPLLLFVALIGATVGGLLARQRKGELQRVNEQLRQINAALRRQAKIESYAPSLSYAPIGGRISEKEVIVDPRKEENQELEKAFLEFKTALELATSLKDPIEEKKAARGLGASLQRQGKYQEAIKYHSMVLAISDREGEDSGNTEAYGAIADCYTELGDLEKAGIFYDKYIARLETD</sequence>
<dbReference type="PANTHER" id="PTHR47310">
    <property type="entry name" value="PROTEIN FLUORESCENT IN BLUE LIGHT, CHLOROPLASTIC"/>
    <property type="match status" value="1"/>
</dbReference>
<feature type="coiled-coil region" evidence="1">
    <location>
        <begin position="140"/>
        <end position="167"/>
    </location>
</feature>
<proteinExistence type="predicted"/>